<organism evidence="1 2">
    <name type="scientific">Eruca vesicaria subsp. sativa</name>
    <name type="common">Garden rocket</name>
    <name type="synonym">Eruca sativa</name>
    <dbReference type="NCBI Taxonomy" id="29727"/>
    <lineage>
        <taxon>Eukaryota</taxon>
        <taxon>Viridiplantae</taxon>
        <taxon>Streptophyta</taxon>
        <taxon>Embryophyta</taxon>
        <taxon>Tracheophyta</taxon>
        <taxon>Spermatophyta</taxon>
        <taxon>Magnoliopsida</taxon>
        <taxon>eudicotyledons</taxon>
        <taxon>Gunneridae</taxon>
        <taxon>Pentapetalae</taxon>
        <taxon>rosids</taxon>
        <taxon>malvids</taxon>
        <taxon>Brassicales</taxon>
        <taxon>Brassicaceae</taxon>
        <taxon>Brassiceae</taxon>
        <taxon>Eruca</taxon>
    </lineage>
</organism>
<keyword evidence="2" id="KW-1185">Reference proteome</keyword>
<evidence type="ECO:0000313" key="2">
    <source>
        <dbReference type="Proteomes" id="UP001642260"/>
    </source>
</evidence>
<proteinExistence type="predicted"/>
<sequence length="72" mass="8440">MWTDPELLSHMVSVSSKLYLGLHFETLAYMNRCSCVLYVRTTMLEIIQFSSTVSKERYNRLSCGMLERKVQN</sequence>
<dbReference type="AlphaFoldDB" id="A0ABC8J2V9"/>
<dbReference type="Proteomes" id="UP001642260">
    <property type="component" value="Unassembled WGS sequence"/>
</dbReference>
<comment type="caution">
    <text evidence="1">The sequence shown here is derived from an EMBL/GenBank/DDBJ whole genome shotgun (WGS) entry which is preliminary data.</text>
</comment>
<protein>
    <submittedName>
        <fullName evidence="1">Uncharacterized protein</fullName>
    </submittedName>
</protein>
<evidence type="ECO:0000313" key="1">
    <source>
        <dbReference type="EMBL" id="CAH8311486.1"/>
    </source>
</evidence>
<reference evidence="1 2" key="1">
    <citation type="submission" date="2022-03" db="EMBL/GenBank/DDBJ databases">
        <authorList>
            <person name="Macdonald S."/>
            <person name="Ahmed S."/>
            <person name="Newling K."/>
        </authorList>
    </citation>
    <scope>NUCLEOTIDE SEQUENCE [LARGE SCALE GENOMIC DNA]</scope>
</reference>
<name>A0ABC8J2V9_ERUVS</name>
<dbReference type="EMBL" id="CAKOAT010073044">
    <property type="protein sequence ID" value="CAH8311486.1"/>
    <property type="molecule type" value="Genomic_DNA"/>
</dbReference>
<accession>A0ABC8J2V9</accession>
<gene>
    <name evidence="1" type="ORF">ERUC_LOCUS5976</name>
</gene>